<keyword evidence="2" id="KW-0699">rRNA-binding</keyword>
<dbReference type="PANTHER" id="PTHR12903">
    <property type="entry name" value="MITOCHONDRIAL RIBOSOMAL PROTEIN L24"/>
    <property type="match status" value="1"/>
</dbReference>
<dbReference type="HAMAP" id="MF_01326_B">
    <property type="entry name" value="Ribosomal_uL24_B"/>
    <property type="match status" value="1"/>
</dbReference>
<dbReference type="InterPro" id="IPR041988">
    <property type="entry name" value="Ribosomal_uL24_KOW"/>
</dbReference>
<name>A0A2P6TDI7_CHLSO</name>
<dbReference type="AlphaFoldDB" id="A0A2P6TDI7"/>
<keyword evidence="3" id="KW-0694">RNA-binding</keyword>
<feature type="compositionally biased region" description="Polar residues" evidence="7">
    <location>
        <begin position="1"/>
        <end position="13"/>
    </location>
</feature>
<dbReference type="Pfam" id="PF17136">
    <property type="entry name" value="ribosomal_L24"/>
    <property type="match status" value="1"/>
</dbReference>
<gene>
    <name evidence="9" type="ORF">C2E21_8766</name>
</gene>
<comment type="similarity">
    <text evidence="1 6">Belongs to the universal ribosomal protein uL24 family.</text>
</comment>
<dbReference type="SMART" id="SM00739">
    <property type="entry name" value="KOW"/>
    <property type="match status" value="1"/>
</dbReference>
<dbReference type="GO" id="GO:0003735">
    <property type="term" value="F:structural constituent of ribosome"/>
    <property type="evidence" value="ECO:0007669"/>
    <property type="project" value="InterPro"/>
</dbReference>
<dbReference type="GO" id="GO:0005840">
    <property type="term" value="C:ribosome"/>
    <property type="evidence" value="ECO:0007669"/>
    <property type="project" value="UniProtKB-KW"/>
</dbReference>
<proteinExistence type="inferred from homology"/>
<evidence type="ECO:0000256" key="7">
    <source>
        <dbReference type="SAM" id="MobiDB-lite"/>
    </source>
</evidence>
<protein>
    <submittedName>
        <fullName evidence="9">50S ribosomal chloroplastic</fullName>
    </submittedName>
</protein>
<evidence type="ECO:0000256" key="1">
    <source>
        <dbReference type="ARBA" id="ARBA00010618"/>
    </source>
</evidence>
<evidence type="ECO:0000256" key="3">
    <source>
        <dbReference type="ARBA" id="ARBA00022884"/>
    </source>
</evidence>
<dbReference type="Pfam" id="PF00467">
    <property type="entry name" value="KOW"/>
    <property type="match status" value="1"/>
</dbReference>
<evidence type="ECO:0000259" key="8">
    <source>
        <dbReference type="SMART" id="SM00739"/>
    </source>
</evidence>
<dbReference type="FunFam" id="2.30.30.30:FF:000004">
    <property type="entry name" value="50S ribosomal protein L24"/>
    <property type="match status" value="1"/>
</dbReference>
<keyword evidence="10" id="KW-1185">Reference proteome</keyword>
<dbReference type="InterPro" id="IPR057264">
    <property type="entry name" value="Ribosomal_uL24_C"/>
</dbReference>
<keyword evidence="4 6" id="KW-0689">Ribosomal protein</keyword>
<sequence length="172" mass="18784">MSVQALRSSSFFTGSRLAPSQRRQQVAAPCRAMPVQAAVIGPGKKWEHTETNQNGKPVRVSMHVRKGDTVKVIAGGDKGKVGTVLDVITKRGEVVVEGVNIKTKHVKPSAQGEEGQILKKEFPVHHSNVAVYSTAQQTHSRVGFKVVDGKKVRYLKKTGEVLPERLPEKKAE</sequence>
<evidence type="ECO:0000313" key="10">
    <source>
        <dbReference type="Proteomes" id="UP000239899"/>
    </source>
</evidence>
<dbReference type="InterPro" id="IPR005825">
    <property type="entry name" value="Ribosomal_uL24_CS"/>
</dbReference>
<accession>A0A2P6TDI7</accession>
<dbReference type="Proteomes" id="UP000239899">
    <property type="component" value="Unassembled WGS sequence"/>
</dbReference>
<dbReference type="SUPFAM" id="SSF50104">
    <property type="entry name" value="Translation proteins SH3-like domain"/>
    <property type="match status" value="1"/>
</dbReference>
<organism evidence="9 10">
    <name type="scientific">Chlorella sorokiniana</name>
    <name type="common">Freshwater green alga</name>
    <dbReference type="NCBI Taxonomy" id="3076"/>
    <lineage>
        <taxon>Eukaryota</taxon>
        <taxon>Viridiplantae</taxon>
        <taxon>Chlorophyta</taxon>
        <taxon>core chlorophytes</taxon>
        <taxon>Trebouxiophyceae</taxon>
        <taxon>Chlorellales</taxon>
        <taxon>Chlorellaceae</taxon>
        <taxon>Chlorella clade</taxon>
        <taxon>Chlorella</taxon>
    </lineage>
</organism>
<dbReference type="GO" id="GO:0006412">
    <property type="term" value="P:translation"/>
    <property type="evidence" value="ECO:0007669"/>
    <property type="project" value="InterPro"/>
</dbReference>
<reference evidence="9 10" key="1">
    <citation type="journal article" date="2018" name="Plant J.">
        <title>Genome sequences of Chlorella sorokiniana UTEX 1602 and Micractinium conductrix SAG 241.80: implications to maltose excretion by a green alga.</title>
        <authorList>
            <person name="Arriola M.B."/>
            <person name="Velmurugan N."/>
            <person name="Zhang Y."/>
            <person name="Plunkett M.H."/>
            <person name="Hondzo H."/>
            <person name="Barney B.M."/>
        </authorList>
    </citation>
    <scope>NUCLEOTIDE SEQUENCE [LARGE SCALE GENOMIC DNA]</scope>
    <source>
        <strain evidence="10">UTEX 1602</strain>
    </source>
</reference>
<comment type="caution">
    <text evidence="9">The sequence shown here is derived from an EMBL/GenBank/DDBJ whole genome shotgun (WGS) entry which is preliminary data.</text>
</comment>
<dbReference type="GO" id="GO:1990904">
    <property type="term" value="C:ribonucleoprotein complex"/>
    <property type="evidence" value="ECO:0007669"/>
    <property type="project" value="UniProtKB-KW"/>
</dbReference>
<evidence type="ECO:0000256" key="6">
    <source>
        <dbReference type="RuleBase" id="RU003477"/>
    </source>
</evidence>
<dbReference type="OrthoDB" id="359154at2759"/>
<evidence type="ECO:0000256" key="4">
    <source>
        <dbReference type="ARBA" id="ARBA00022980"/>
    </source>
</evidence>
<evidence type="ECO:0000256" key="5">
    <source>
        <dbReference type="ARBA" id="ARBA00023274"/>
    </source>
</evidence>
<dbReference type="CDD" id="cd06089">
    <property type="entry name" value="KOW_RPL26"/>
    <property type="match status" value="1"/>
</dbReference>
<evidence type="ECO:0000313" key="9">
    <source>
        <dbReference type="EMBL" id="PRW20692.1"/>
    </source>
</evidence>
<dbReference type="InterPro" id="IPR014722">
    <property type="entry name" value="Rib_uL2_dom2"/>
</dbReference>
<feature type="region of interest" description="Disordered" evidence="7">
    <location>
        <begin position="1"/>
        <end position="28"/>
    </location>
</feature>
<feature type="domain" description="KOW" evidence="8">
    <location>
        <begin position="63"/>
        <end position="90"/>
    </location>
</feature>
<dbReference type="GO" id="GO:0019843">
    <property type="term" value="F:rRNA binding"/>
    <property type="evidence" value="ECO:0007669"/>
    <property type="project" value="UniProtKB-KW"/>
</dbReference>
<dbReference type="InterPro" id="IPR008991">
    <property type="entry name" value="Translation_prot_SH3-like_sf"/>
</dbReference>
<dbReference type="EMBL" id="LHPG02000022">
    <property type="protein sequence ID" value="PRW20692.1"/>
    <property type="molecule type" value="Genomic_DNA"/>
</dbReference>
<dbReference type="PROSITE" id="PS01108">
    <property type="entry name" value="RIBOSOMAL_L24"/>
    <property type="match status" value="1"/>
</dbReference>
<dbReference type="Gene3D" id="2.30.30.30">
    <property type="match status" value="1"/>
</dbReference>
<dbReference type="InterPro" id="IPR005824">
    <property type="entry name" value="KOW"/>
</dbReference>
<keyword evidence="5 6" id="KW-0687">Ribonucleoprotein</keyword>
<dbReference type="InterPro" id="IPR003256">
    <property type="entry name" value="Ribosomal_uL24"/>
</dbReference>
<dbReference type="NCBIfam" id="TIGR01079">
    <property type="entry name" value="rplX_bact"/>
    <property type="match status" value="1"/>
</dbReference>
<dbReference type="STRING" id="3076.A0A2P6TDI7"/>
<evidence type="ECO:0000256" key="2">
    <source>
        <dbReference type="ARBA" id="ARBA00022730"/>
    </source>
</evidence>